<dbReference type="InterPro" id="IPR011701">
    <property type="entry name" value="MFS"/>
</dbReference>
<keyword evidence="9" id="KW-1185">Reference proteome</keyword>
<dbReference type="AlphaFoldDB" id="A0A892IHP3"/>
<dbReference type="PANTHER" id="PTHR43124">
    <property type="entry name" value="PURINE EFFLUX PUMP PBUE"/>
    <property type="match status" value="1"/>
</dbReference>
<proteinExistence type="predicted"/>
<feature type="transmembrane region" description="Helical" evidence="6">
    <location>
        <begin position="256"/>
        <end position="277"/>
    </location>
</feature>
<dbReference type="PROSITE" id="PS50850">
    <property type="entry name" value="MFS"/>
    <property type="match status" value="1"/>
</dbReference>
<keyword evidence="4 6" id="KW-1133">Transmembrane helix</keyword>
<evidence type="ECO:0000256" key="5">
    <source>
        <dbReference type="ARBA" id="ARBA00023136"/>
    </source>
</evidence>
<keyword evidence="3 6" id="KW-0812">Transmembrane</keyword>
<evidence type="ECO:0000256" key="3">
    <source>
        <dbReference type="ARBA" id="ARBA00022692"/>
    </source>
</evidence>
<dbReference type="GO" id="GO:0005886">
    <property type="term" value="C:plasma membrane"/>
    <property type="evidence" value="ECO:0007669"/>
    <property type="project" value="UniProtKB-SubCell"/>
</dbReference>
<dbReference type="InterPro" id="IPR050189">
    <property type="entry name" value="MFS_Efflux_Transporters"/>
</dbReference>
<feature type="transmembrane region" description="Helical" evidence="6">
    <location>
        <begin position="21"/>
        <end position="39"/>
    </location>
</feature>
<feature type="transmembrane region" description="Helical" evidence="6">
    <location>
        <begin position="59"/>
        <end position="85"/>
    </location>
</feature>
<evidence type="ECO:0000256" key="4">
    <source>
        <dbReference type="ARBA" id="ARBA00022989"/>
    </source>
</evidence>
<sequence length="430" mass="44082">MRPDHSAAVDAASAAAVSTSARAWLSVLTVAISAFAFVTTEFLPVGVLPRVAADFGVTAGAAGLMVTIPGIVALFAAPGIVLAAGRLNRRRVVLLLTACLLASNVIAALAPDLSTMLIGRALLGAALGGFWTLAIAAATRLVQPADVPKAMATILGGVTCATVIGVPIGTYIAGIASWRAAFASTAVLVGIALAAQFRLVPSLPSHTAIRGQDLVGPLRERQVRLVLLVAGLLFGAHFCAYTYIAPFVVAHTNFTMSSVTWLLLGFGIVGFLSNLAFSKAVERDVTRSIVVAAVMLLAAQAALPVVAPVKAGVAAVLMLWGIAFGGIPLCCSVWMQRTTPDNAEAGSALFVCVLQLAIAIGSSVGGFVVDHVGSADVFGVGAILALVTLLMFELKKPGTARTMPLRVSNDVRARECPTAMAPRVPAGENE</sequence>
<feature type="domain" description="Major facilitator superfamily (MFS) profile" evidence="7">
    <location>
        <begin position="26"/>
        <end position="400"/>
    </location>
</feature>
<feature type="transmembrane region" description="Helical" evidence="6">
    <location>
        <begin position="313"/>
        <end position="335"/>
    </location>
</feature>
<comment type="subcellular location">
    <subcellularLocation>
        <location evidence="1">Cell membrane</location>
        <topology evidence="1">Multi-pass membrane protein</topology>
    </subcellularLocation>
</comment>
<name>A0A892IHP3_9BURK</name>
<dbReference type="Gene3D" id="1.20.1250.20">
    <property type="entry name" value="MFS general substrate transporter like domains"/>
    <property type="match status" value="1"/>
</dbReference>
<organism evidence="8 9">
    <name type="scientific">Burkholderia dolosa</name>
    <dbReference type="NCBI Taxonomy" id="152500"/>
    <lineage>
        <taxon>Bacteria</taxon>
        <taxon>Pseudomonadati</taxon>
        <taxon>Pseudomonadota</taxon>
        <taxon>Betaproteobacteria</taxon>
        <taxon>Burkholderiales</taxon>
        <taxon>Burkholderiaceae</taxon>
        <taxon>Burkholderia</taxon>
        <taxon>Burkholderia cepacia complex</taxon>
    </lineage>
</organism>
<dbReference type="InterPro" id="IPR020846">
    <property type="entry name" value="MFS_dom"/>
</dbReference>
<dbReference type="InterPro" id="IPR036259">
    <property type="entry name" value="MFS_trans_sf"/>
</dbReference>
<feature type="transmembrane region" description="Helical" evidence="6">
    <location>
        <begin position="289"/>
        <end position="307"/>
    </location>
</feature>
<dbReference type="SUPFAM" id="SSF103473">
    <property type="entry name" value="MFS general substrate transporter"/>
    <property type="match status" value="1"/>
</dbReference>
<accession>A0A892IHP3</accession>
<dbReference type="RefSeq" id="WP_045552260.1">
    <property type="nucleotide sequence ID" value="NZ_CABVPR010000025.1"/>
</dbReference>
<feature type="transmembrane region" description="Helical" evidence="6">
    <location>
        <begin position="150"/>
        <end position="174"/>
    </location>
</feature>
<feature type="transmembrane region" description="Helical" evidence="6">
    <location>
        <begin position="375"/>
        <end position="394"/>
    </location>
</feature>
<evidence type="ECO:0000256" key="6">
    <source>
        <dbReference type="SAM" id="Phobius"/>
    </source>
</evidence>
<feature type="transmembrane region" description="Helical" evidence="6">
    <location>
        <begin position="92"/>
        <end position="111"/>
    </location>
</feature>
<dbReference type="GO" id="GO:0022857">
    <property type="term" value="F:transmembrane transporter activity"/>
    <property type="evidence" value="ECO:0007669"/>
    <property type="project" value="InterPro"/>
</dbReference>
<reference evidence="8 9" key="1">
    <citation type="submission" date="2021-02" db="EMBL/GenBank/DDBJ databases">
        <title>FDA dAtabase for Regulatory Grade micrObial Sequences (FDA-ARGOS): Supporting development and validation of Infectious Disease Dx tests.</title>
        <authorList>
            <person name="Minogue T."/>
            <person name="Wolcott M."/>
            <person name="Wasieloski L."/>
            <person name="Aguilar W."/>
            <person name="Moore D."/>
            <person name="Jaissle J."/>
            <person name="Tallon L."/>
            <person name="Sadzewicz L."/>
            <person name="Zhao X."/>
            <person name="Boylan J."/>
            <person name="Ott S."/>
            <person name="Bowen H."/>
            <person name="Vavikolanu K."/>
            <person name="Mehta A."/>
            <person name="Aluvathingal J."/>
            <person name="Nadendla S."/>
            <person name="Yan Y."/>
            <person name="Sichtig H."/>
        </authorList>
    </citation>
    <scope>NUCLEOTIDE SEQUENCE [LARGE SCALE GENOMIC DNA]</scope>
    <source>
        <strain evidence="8 9">FDAARGOS_1272</strain>
    </source>
</reference>
<keyword evidence="5 6" id="KW-0472">Membrane</keyword>
<evidence type="ECO:0000256" key="2">
    <source>
        <dbReference type="ARBA" id="ARBA00022475"/>
    </source>
</evidence>
<dbReference type="Proteomes" id="UP000625568">
    <property type="component" value="Chromosome 2"/>
</dbReference>
<evidence type="ECO:0000256" key="1">
    <source>
        <dbReference type="ARBA" id="ARBA00004651"/>
    </source>
</evidence>
<protein>
    <submittedName>
        <fullName evidence="8">MFS transporter</fullName>
    </submittedName>
</protein>
<dbReference type="EMBL" id="CP069483">
    <property type="protein sequence ID" value="QRO80340.1"/>
    <property type="molecule type" value="Genomic_DNA"/>
</dbReference>
<evidence type="ECO:0000313" key="8">
    <source>
        <dbReference type="EMBL" id="QRO80340.1"/>
    </source>
</evidence>
<dbReference type="Pfam" id="PF07690">
    <property type="entry name" value="MFS_1"/>
    <property type="match status" value="1"/>
</dbReference>
<feature type="transmembrane region" description="Helical" evidence="6">
    <location>
        <begin position="180"/>
        <end position="200"/>
    </location>
</feature>
<keyword evidence="2" id="KW-1003">Cell membrane</keyword>
<gene>
    <name evidence="8" type="ORF">I6K02_18585</name>
</gene>
<feature type="transmembrane region" description="Helical" evidence="6">
    <location>
        <begin position="225"/>
        <end position="244"/>
    </location>
</feature>
<dbReference type="GeneID" id="93130289"/>
<feature type="transmembrane region" description="Helical" evidence="6">
    <location>
        <begin position="117"/>
        <end position="138"/>
    </location>
</feature>
<dbReference type="CDD" id="cd17324">
    <property type="entry name" value="MFS_NepI_like"/>
    <property type="match status" value="1"/>
</dbReference>
<evidence type="ECO:0000259" key="7">
    <source>
        <dbReference type="PROSITE" id="PS50850"/>
    </source>
</evidence>
<feature type="transmembrane region" description="Helical" evidence="6">
    <location>
        <begin position="347"/>
        <end position="369"/>
    </location>
</feature>
<evidence type="ECO:0000313" key="9">
    <source>
        <dbReference type="Proteomes" id="UP000625568"/>
    </source>
</evidence>
<dbReference type="PANTHER" id="PTHR43124:SF5">
    <property type="entry name" value="PURINE RIBONUCLEOSIDE EFFLUX PUMP NEPI"/>
    <property type="match status" value="1"/>
</dbReference>